<sequence length="94" mass="10497">MNRVPTTSNSTHDRPPCGVPYSASFGLWSRHLSKRPVPDQKPSDRPVARSLRVRERETCSDRDSIAMAASKNRRRIGGASGSAFDSDPFVNRRQ</sequence>
<name>A0ACB7S293_HYAAI</name>
<organism evidence="1 2">
    <name type="scientific">Hyalomma asiaticum</name>
    <name type="common">Tick</name>
    <dbReference type="NCBI Taxonomy" id="266040"/>
    <lineage>
        <taxon>Eukaryota</taxon>
        <taxon>Metazoa</taxon>
        <taxon>Ecdysozoa</taxon>
        <taxon>Arthropoda</taxon>
        <taxon>Chelicerata</taxon>
        <taxon>Arachnida</taxon>
        <taxon>Acari</taxon>
        <taxon>Parasitiformes</taxon>
        <taxon>Ixodida</taxon>
        <taxon>Ixodoidea</taxon>
        <taxon>Ixodidae</taxon>
        <taxon>Hyalomminae</taxon>
        <taxon>Hyalomma</taxon>
    </lineage>
</organism>
<evidence type="ECO:0000313" key="2">
    <source>
        <dbReference type="Proteomes" id="UP000821845"/>
    </source>
</evidence>
<reference evidence="1" key="1">
    <citation type="submission" date="2020-05" db="EMBL/GenBank/DDBJ databases">
        <title>Large-scale comparative analyses of tick genomes elucidate their genetic diversity and vector capacities.</title>
        <authorList>
            <person name="Jia N."/>
            <person name="Wang J."/>
            <person name="Shi W."/>
            <person name="Du L."/>
            <person name="Sun Y."/>
            <person name="Zhan W."/>
            <person name="Jiang J."/>
            <person name="Wang Q."/>
            <person name="Zhang B."/>
            <person name="Ji P."/>
            <person name="Sakyi L.B."/>
            <person name="Cui X."/>
            <person name="Yuan T."/>
            <person name="Jiang B."/>
            <person name="Yang W."/>
            <person name="Lam T.T.-Y."/>
            <person name="Chang Q."/>
            <person name="Ding S."/>
            <person name="Wang X."/>
            <person name="Zhu J."/>
            <person name="Ruan X."/>
            <person name="Zhao L."/>
            <person name="Wei J."/>
            <person name="Que T."/>
            <person name="Du C."/>
            <person name="Cheng J."/>
            <person name="Dai P."/>
            <person name="Han X."/>
            <person name="Huang E."/>
            <person name="Gao Y."/>
            <person name="Liu J."/>
            <person name="Shao H."/>
            <person name="Ye R."/>
            <person name="Li L."/>
            <person name="Wei W."/>
            <person name="Wang X."/>
            <person name="Wang C."/>
            <person name="Yang T."/>
            <person name="Huo Q."/>
            <person name="Li W."/>
            <person name="Guo W."/>
            <person name="Chen H."/>
            <person name="Zhou L."/>
            <person name="Ni X."/>
            <person name="Tian J."/>
            <person name="Zhou Y."/>
            <person name="Sheng Y."/>
            <person name="Liu T."/>
            <person name="Pan Y."/>
            <person name="Xia L."/>
            <person name="Li J."/>
            <person name="Zhao F."/>
            <person name="Cao W."/>
        </authorList>
    </citation>
    <scope>NUCLEOTIDE SEQUENCE</scope>
    <source>
        <strain evidence="1">Hyas-2018</strain>
    </source>
</reference>
<dbReference type="Proteomes" id="UP000821845">
    <property type="component" value="Chromosome 6"/>
</dbReference>
<gene>
    <name evidence="1" type="ORF">HPB50_020601</name>
</gene>
<keyword evidence="2" id="KW-1185">Reference proteome</keyword>
<comment type="caution">
    <text evidence="1">The sequence shown here is derived from an EMBL/GenBank/DDBJ whole genome shotgun (WGS) entry which is preliminary data.</text>
</comment>
<accession>A0ACB7S293</accession>
<proteinExistence type="predicted"/>
<dbReference type="EMBL" id="CM023486">
    <property type="protein sequence ID" value="KAH6928868.1"/>
    <property type="molecule type" value="Genomic_DNA"/>
</dbReference>
<protein>
    <submittedName>
        <fullName evidence="1">Uncharacterized protein</fullName>
    </submittedName>
</protein>
<evidence type="ECO:0000313" key="1">
    <source>
        <dbReference type="EMBL" id="KAH6928868.1"/>
    </source>
</evidence>